<evidence type="ECO:0000313" key="2">
    <source>
        <dbReference type="EMBL" id="CDN47271.1"/>
    </source>
</evidence>
<evidence type="ECO:0000259" key="1">
    <source>
        <dbReference type="PROSITE" id="PS50404"/>
    </source>
</evidence>
<name>A0A068SNC7_NEOGA</name>
<dbReference type="GO" id="GO:0006559">
    <property type="term" value="P:L-phenylalanine catabolic process"/>
    <property type="evidence" value="ECO:0007669"/>
    <property type="project" value="TreeGrafter"/>
</dbReference>
<accession>A0A068SNC7</accession>
<dbReference type="eggNOG" id="COG0625">
    <property type="taxonomic scope" value="Bacteria"/>
</dbReference>
<dbReference type="HOGENOM" id="CLU_011226_12_2_5"/>
<dbReference type="InterPro" id="IPR036249">
    <property type="entry name" value="Thioredoxin-like_sf"/>
</dbReference>
<dbReference type="AlphaFoldDB" id="A0A068SNC7"/>
<dbReference type="GO" id="GO:0006749">
    <property type="term" value="P:glutathione metabolic process"/>
    <property type="evidence" value="ECO:0007669"/>
    <property type="project" value="TreeGrafter"/>
</dbReference>
<dbReference type="EMBL" id="HG938353">
    <property type="protein sequence ID" value="CDN47271.1"/>
    <property type="molecule type" value="Genomic_DNA"/>
</dbReference>
<gene>
    <name evidence="2" type="ORF">RG540_CH10830</name>
</gene>
<dbReference type="PANTHER" id="PTHR42673:SF4">
    <property type="entry name" value="MALEYLACETOACETATE ISOMERASE"/>
    <property type="match status" value="1"/>
</dbReference>
<reference evidence="3" key="1">
    <citation type="journal article" date="2014" name="BMC Genomics">
        <title>Genome sequencing of two Neorhizobium galegae strains reveals a noeT gene responsible for the unusual acetylation of the nodulation factors.</title>
        <authorList>
            <person name="Osterman J."/>
            <person name="Marsh J."/>
            <person name="Laine P.K."/>
            <person name="Zeng Z."/>
            <person name="Alatalo E."/>
            <person name="Sullivan J.T."/>
            <person name="Young J.P."/>
            <person name="Thomas-Oates J."/>
            <person name="Paulin L."/>
            <person name="Lindstrom K."/>
        </authorList>
    </citation>
    <scope>NUCLEOTIDE SEQUENCE [LARGE SCALE GENOMIC DNA]</scope>
    <source>
        <strain evidence="3">HAMBI 540</strain>
    </source>
</reference>
<dbReference type="CDD" id="cd03049">
    <property type="entry name" value="GST_N_3"/>
    <property type="match status" value="1"/>
</dbReference>
<dbReference type="PANTHER" id="PTHR42673">
    <property type="entry name" value="MALEYLACETOACETATE ISOMERASE"/>
    <property type="match status" value="1"/>
</dbReference>
<dbReference type="KEGG" id="ngg:RG540_CH10830"/>
<dbReference type="SUPFAM" id="SSF47616">
    <property type="entry name" value="GST C-terminal domain-like"/>
    <property type="match status" value="1"/>
</dbReference>
<dbReference type="GO" id="GO:0004364">
    <property type="term" value="F:glutathione transferase activity"/>
    <property type="evidence" value="ECO:0007669"/>
    <property type="project" value="TreeGrafter"/>
</dbReference>
<dbReference type="SFLD" id="SFLDS00019">
    <property type="entry name" value="Glutathione_Transferase_(cytos"/>
    <property type="match status" value="1"/>
</dbReference>
<dbReference type="Gene3D" id="1.20.1050.10">
    <property type="match status" value="1"/>
</dbReference>
<protein>
    <submittedName>
        <fullName evidence="2">Glutathione S-transferase domain protein</fullName>
    </submittedName>
</protein>
<dbReference type="GO" id="GO:0016034">
    <property type="term" value="F:maleylacetoacetate isomerase activity"/>
    <property type="evidence" value="ECO:0007669"/>
    <property type="project" value="TreeGrafter"/>
</dbReference>
<dbReference type="Gene3D" id="3.40.30.10">
    <property type="entry name" value="Glutaredoxin"/>
    <property type="match status" value="1"/>
</dbReference>
<dbReference type="Pfam" id="PF13410">
    <property type="entry name" value="GST_C_2"/>
    <property type="match status" value="1"/>
</dbReference>
<keyword evidence="3" id="KW-1185">Reference proteome</keyword>
<dbReference type="SUPFAM" id="SSF52833">
    <property type="entry name" value="Thioredoxin-like"/>
    <property type="match status" value="1"/>
</dbReference>
<sequence length="207" mass="23259">MTFIEKDKTMKLLYSPASPYSAKVRMAARHLGIEITEVKTDTNAAPPELVSNNPLGKIPVLIRDGEPPIYDSIAIMHWLDRQSGGKLYPKKDAKRTEAEVLEALCDGMMDCLLAIVYERRSRDEDKVHQPWIDKQWAKVVRGLDHLENNLPKTGKKLHGGHFALAALIGYLDLRFNGQWAAGRPELASWPDIFAKRFASYTAMKSAA</sequence>
<dbReference type="PATRIC" id="fig|1028800.3.peg.1100"/>
<dbReference type="PROSITE" id="PS50404">
    <property type="entry name" value="GST_NTER"/>
    <property type="match status" value="1"/>
</dbReference>
<dbReference type="InterPro" id="IPR040079">
    <property type="entry name" value="Glutathione_S-Trfase"/>
</dbReference>
<keyword evidence="2" id="KW-0808">Transferase</keyword>
<dbReference type="CDD" id="cd03205">
    <property type="entry name" value="GST_C_6"/>
    <property type="match status" value="1"/>
</dbReference>
<dbReference type="Pfam" id="PF13417">
    <property type="entry name" value="GST_N_3"/>
    <property type="match status" value="1"/>
</dbReference>
<dbReference type="InterPro" id="IPR036282">
    <property type="entry name" value="Glutathione-S-Trfase_C_sf"/>
</dbReference>
<evidence type="ECO:0000313" key="3">
    <source>
        <dbReference type="Proteomes" id="UP000028181"/>
    </source>
</evidence>
<proteinExistence type="predicted"/>
<organism evidence="2 3">
    <name type="scientific">Neorhizobium galegae bv. orientalis str. HAMBI 540</name>
    <dbReference type="NCBI Taxonomy" id="1028800"/>
    <lineage>
        <taxon>Bacteria</taxon>
        <taxon>Pseudomonadati</taxon>
        <taxon>Pseudomonadota</taxon>
        <taxon>Alphaproteobacteria</taxon>
        <taxon>Hyphomicrobiales</taxon>
        <taxon>Rhizobiaceae</taxon>
        <taxon>Rhizobium/Agrobacterium group</taxon>
        <taxon>Neorhizobium</taxon>
    </lineage>
</organism>
<dbReference type="Proteomes" id="UP000028181">
    <property type="component" value="Chromosome I"/>
</dbReference>
<feature type="domain" description="GST N-terminal" evidence="1">
    <location>
        <begin position="8"/>
        <end position="87"/>
    </location>
</feature>
<dbReference type="InterPro" id="IPR004045">
    <property type="entry name" value="Glutathione_S-Trfase_N"/>
</dbReference>